<sequence length="318" mass="32590">MSTYTGSGPYCYANSLAMALGPAAPPVAVVETLTGSAFGAQLPGGGLPFFDPYGWDPEQGLDAAVELLGLGCVRTADGSAAEAAARLRAACAVGPVLVGPVDLGLLPYRPGTPARGEGDHYVVVLDLVDGVVLLHDPEGHPYATSPLAAFTEAWRAETVEYTDVPFVMRSGFTRRREVTVERALRRSLPRAAEWLSGRGGGRPSPPGSLGGAAAVEALAELVGTGLDPAVREHLAGFAVRVGARRLADAAHCLGLLRLPEAAAEAARQARLLGGLQHPLVTGDDAALAAGLRLLAPGYERLRGRLLSAVAAGADGTPG</sequence>
<protein>
    <submittedName>
        <fullName evidence="1">Uncharacterized protein</fullName>
    </submittedName>
</protein>
<comment type="caution">
    <text evidence="1">The sequence shown here is derived from an EMBL/GenBank/DDBJ whole genome shotgun (WGS) entry which is preliminary data.</text>
</comment>
<accession>A0ABW0AU21</accession>
<keyword evidence="2" id="KW-1185">Reference proteome</keyword>
<evidence type="ECO:0000313" key="2">
    <source>
        <dbReference type="Proteomes" id="UP001596160"/>
    </source>
</evidence>
<proteinExistence type="predicted"/>
<dbReference type="Proteomes" id="UP001596160">
    <property type="component" value="Unassembled WGS sequence"/>
</dbReference>
<reference evidence="2" key="1">
    <citation type="journal article" date="2019" name="Int. J. Syst. Evol. Microbiol.">
        <title>The Global Catalogue of Microorganisms (GCM) 10K type strain sequencing project: providing services to taxonomists for standard genome sequencing and annotation.</title>
        <authorList>
            <consortium name="The Broad Institute Genomics Platform"/>
            <consortium name="The Broad Institute Genome Sequencing Center for Infectious Disease"/>
            <person name="Wu L."/>
            <person name="Ma J."/>
        </authorList>
    </citation>
    <scope>NUCLEOTIDE SEQUENCE [LARGE SCALE GENOMIC DNA]</scope>
    <source>
        <strain evidence="2">PCU 266</strain>
    </source>
</reference>
<organism evidence="1 2">
    <name type="scientific">Streptomyces amakusaensis</name>
    <dbReference type="NCBI Taxonomy" id="67271"/>
    <lineage>
        <taxon>Bacteria</taxon>
        <taxon>Bacillati</taxon>
        <taxon>Actinomycetota</taxon>
        <taxon>Actinomycetes</taxon>
        <taxon>Kitasatosporales</taxon>
        <taxon>Streptomycetaceae</taxon>
        <taxon>Streptomyces</taxon>
    </lineage>
</organism>
<evidence type="ECO:0000313" key="1">
    <source>
        <dbReference type="EMBL" id="MFC5155525.1"/>
    </source>
</evidence>
<gene>
    <name evidence="1" type="ORF">ACFPRH_27725</name>
</gene>
<name>A0ABW0AU21_9ACTN</name>
<dbReference type="RefSeq" id="WP_344483293.1">
    <property type="nucleotide sequence ID" value="NZ_BAAASB010000020.1"/>
</dbReference>
<dbReference type="EMBL" id="JBHSKP010000023">
    <property type="protein sequence ID" value="MFC5155525.1"/>
    <property type="molecule type" value="Genomic_DNA"/>
</dbReference>